<dbReference type="Proteomes" id="UP000603940">
    <property type="component" value="Unassembled WGS sequence"/>
</dbReference>
<keyword evidence="2" id="KW-1185">Reference proteome</keyword>
<evidence type="ECO:0000313" key="2">
    <source>
        <dbReference type="Proteomes" id="UP000603940"/>
    </source>
</evidence>
<dbReference type="EMBL" id="JACTUZ010000001">
    <property type="protein sequence ID" value="MBC9175425.1"/>
    <property type="molecule type" value="Genomic_DNA"/>
</dbReference>
<comment type="caution">
    <text evidence="1">The sequence shown here is derived from an EMBL/GenBank/DDBJ whole genome shotgun (WGS) entry which is preliminary data.</text>
</comment>
<organism evidence="1 2">
    <name type="scientific">Pseudoroseomonas ludipueritiae</name>
    <dbReference type="NCBI Taxonomy" id="198093"/>
    <lineage>
        <taxon>Bacteria</taxon>
        <taxon>Pseudomonadati</taxon>
        <taxon>Pseudomonadota</taxon>
        <taxon>Alphaproteobacteria</taxon>
        <taxon>Acetobacterales</taxon>
        <taxon>Acetobacteraceae</taxon>
        <taxon>Pseudoroseomonas</taxon>
    </lineage>
</organism>
<dbReference type="Pfam" id="PF08811">
    <property type="entry name" value="DUF1800"/>
    <property type="match status" value="1"/>
</dbReference>
<name>A0ABR7R1C4_9PROT</name>
<protein>
    <submittedName>
        <fullName evidence="1">DUF1800 domain-containing protein</fullName>
    </submittedName>
</protein>
<dbReference type="InterPro" id="IPR014917">
    <property type="entry name" value="DUF1800"/>
</dbReference>
<sequence length="436" mass="47537">MLAQSIIAAARFGLGARPDQPVPADAVAWLKAQLRDPAPSPPMPEGWERMPTATDGLTMLRYDQMNRMQPDYQPVTPAFYKQETIALMQAALATATPFRERLVLFWSNHLSVSAREGSIRALAGDYVRTAIRPHVTGRFEDMLVAAIRHPAMLYYLNQASSIGPGSPLGQQRRRGLNENLAREILELHTLSPASGYTQTDVTEFARLLTGLGVETGNEPIGSRFLPAAHEPGTKSILGRRFEEGPEQIDAALRWLARHEATHRHLALKLARHFVGDAPPPAAVDSLFAVLRDTGGDLGAAAEALVDLPQAWNNPLGKLRAPQDFVLAAMRLLGAAPELAPQAVGAAAYLNQPVWLAPAPIGWPDHAEGWLHPEGIIRRMEWAYGFAGRFSRLNPNDLVPVALGPLARQETIRAVKGAGSVRDGLTLLLASPEFQRR</sequence>
<evidence type="ECO:0000313" key="1">
    <source>
        <dbReference type="EMBL" id="MBC9175425.1"/>
    </source>
</evidence>
<proteinExistence type="predicted"/>
<reference evidence="1 2" key="1">
    <citation type="journal article" date="2009" name="Int. J. Syst. Evol. Microbiol.">
        <title>Transfer of Teichococcus ludipueritiae and Muricoccus roseus to the genus Roseomonas, as Roseomonas ludipueritiae comb. nov. and Roseomonas rosea comb. nov., respectively, and emended description of the genus Roseomonas.</title>
        <authorList>
            <person name="Sanchez-Porro C."/>
            <person name="Gallego V."/>
            <person name="Busse H.J."/>
            <person name="Kampfer P."/>
            <person name="Ventosa A."/>
        </authorList>
    </citation>
    <scope>NUCLEOTIDE SEQUENCE [LARGE SCALE GENOMIC DNA]</scope>
    <source>
        <strain evidence="1 2">DSM 14915</strain>
    </source>
</reference>
<accession>A0ABR7R1C4</accession>
<gene>
    <name evidence="1" type="ORF">IBL25_00525</name>
</gene>
<dbReference type="RefSeq" id="WP_187776588.1">
    <property type="nucleotide sequence ID" value="NZ_JACTUZ010000001.1"/>
</dbReference>